<dbReference type="Proteomes" id="UP000267536">
    <property type="component" value="Unassembled WGS sequence"/>
</dbReference>
<name>A0A3N4GTX0_9ACTN</name>
<dbReference type="EMBL" id="RKMH01000002">
    <property type="protein sequence ID" value="RPA65775.1"/>
    <property type="molecule type" value="Genomic_DNA"/>
</dbReference>
<dbReference type="AlphaFoldDB" id="A0A3N4GTX0"/>
<keyword evidence="2" id="KW-1185">Reference proteome</keyword>
<comment type="caution">
    <text evidence="1">The sequence shown here is derived from an EMBL/GenBank/DDBJ whole genome shotgun (WGS) entry which is preliminary data.</text>
</comment>
<gene>
    <name evidence="1" type="ORF">EF294_03295</name>
</gene>
<reference evidence="1 2" key="1">
    <citation type="submission" date="2018-11" db="EMBL/GenBank/DDBJ databases">
        <title>Draft genome sequence of Gordonia sp. RS15-1S isolated from rice stems.</title>
        <authorList>
            <person name="Muangham S."/>
        </authorList>
    </citation>
    <scope>NUCLEOTIDE SEQUENCE [LARGE SCALE GENOMIC DNA]</scope>
    <source>
        <strain evidence="1 2">RS15-1S</strain>
    </source>
</reference>
<evidence type="ECO:0000313" key="2">
    <source>
        <dbReference type="Proteomes" id="UP000267536"/>
    </source>
</evidence>
<accession>A0A3N4GTX0</accession>
<evidence type="ECO:0000313" key="1">
    <source>
        <dbReference type="EMBL" id="RPA65775.1"/>
    </source>
</evidence>
<organism evidence="1 2">
    <name type="scientific">Gordonia oryzae</name>
    <dbReference type="NCBI Taxonomy" id="2487349"/>
    <lineage>
        <taxon>Bacteria</taxon>
        <taxon>Bacillati</taxon>
        <taxon>Actinomycetota</taxon>
        <taxon>Actinomycetes</taxon>
        <taxon>Mycobacteriales</taxon>
        <taxon>Gordoniaceae</taxon>
        <taxon>Gordonia</taxon>
    </lineage>
</organism>
<protein>
    <submittedName>
        <fullName evidence="1">Uncharacterized protein</fullName>
    </submittedName>
</protein>
<proteinExistence type="predicted"/>
<sequence>MSELRDLDDILDDRRHLAYVSDGTSGSEKVGRLLNDVAPLVDEVRRLHNVIERVREYLENDCGPFIAADGFQSFRGADRSRLLAILADAEGSGQRANGFAVVELPKPTDTYNHLTETSMMGWEIPSWEHFVETIGNEVQLSYNGEPEEPFSSEVARAFAAALLAAADAADRAGDDGEGR</sequence>
<dbReference type="RefSeq" id="WP_123925567.1">
    <property type="nucleotide sequence ID" value="NZ_JBPSDP010000012.1"/>
</dbReference>